<evidence type="ECO:0000313" key="3">
    <source>
        <dbReference type="Proteomes" id="UP000653674"/>
    </source>
</evidence>
<dbReference type="Gene3D" id="3.30.750.24">
    <property type="entry name" value="STAS domain"/>
    <property type="match status" value="1"/>
</dbReference>
<evidence type="ECO:0000313" key="2">
    <source>
        <dbReference type="EMBL" id="GIG76772.1"/>
    </source>
</evidence>
<feature type="domain" description="STAS" evidence="1">
    <location>
        <begin position="200"/>
        <end position="255"/>
    </location>
</feature>
<keyword evidence="3" id="KW-1185">Reference proteome</keyword>
<dbReference type="EMBL" id="BONU01000079">
    <property type="protein sequence ID" value="GIG76772.1"/>
    <property type="molecule type" value="Genomic_DNA"/>
</dbReference>
<dbReference type="InterPro" id="IPR002645">
    <property type="entry name" value="STAS_dom"/>
</dbReference>
<dbReference type="RefSeq" id="WP_168078590.1">
    <property type="nucleotide sequence ID" value="NZ_BAAAQJ010000004.1"/>
</dbReference>
<accession>A0A8J3PP79</accession>
<dbReference type="InterPro" id="IPR025847">
    <property type="entry name" value="MEDS_domain"/>
</dbReference>
<comment type="caution">
    <text evidence="2">The sequence shown here is derived from an EMBL/GenBank/DDBJ whole genome shotgun (WGS) entry which is preliminary data.</text>
</comment>
<name>A0A8J3PP79_9ACTN</name>
<dbReference type="Proteomes" id="UP000653674">
    <property type="component" value="Unassembled WGS sequence"/>
</dbReference>
<evidence type="ECO:0000259" key="1">
    <source>
        <dbReference type="PROSITE" id="PS50801"/>
    </source>
</evidence>
<protein>
    <recommendedName>
        <fullName evidence="1">STAS domain-containing protein</fullName>
    </recommendedName>
</protein>
<dbReference type="AlphaFoldDB" id="A0A8J3PP79"/>
<gene>
    <name evidence="2" type="ORF">Pfl04_51760</name>
</gene>
<dbReference type="PROSITE" id="PS50801">
    <property type="entry name" value="STAS"/>
    <property type="match status" value="1"/>
</dbReference>
<proteinExistence type="predicted"/>
<sequence>MVSPTAVERLRRGDHACWLYDNEPQGLTVVARYVQVGLDGGEKVLLLTDSVRPEALLAGLDAHGVDGDGCARSGQLEIVTADDAYLATRGFDPETMIASWTGTIGAARDGGWAGLRVAADMSWALRPTVDASRLAWYEAHVNSVFSDDYTTVVCQYDRRRFPASELRRVAAAHPATMPVGADGDWEPLLHLTRMTDQPGLRLSGEADVSNHEAIAATLYDTIVATAHTGREFVVDVTELRFADAATADLLVTAARACPAGLAVVGCSRTLAQMMAWATEMDHFGAEAGTSGLRVVVRRQAS</sequence>
<dbReference type="Pfam" id="PF14417">
    <property type="entry name" value="MEDS"/>
    <property type="match status" value="1"/>
</dbReference>
<dbReference type="SUPFAM" id="SSF52091">
    <property type="entry name" value="SpoIIaa-like"/>
    <property type="match status" value="1"/>
</dbReference>
<dbReference type="InterPro" id="IPR058548">
    <property type="entry name" value="MlaB-like_STAS"/>
</dbReference>
<dbReference type="Pfam" id="PF13466">
    <property type="entry name" value="STAS_2"/>
    <property type="match status" value="1"/>
</dbReference>
<dbReference type="InterPro" id="IPR036513">
    <property type="entry name" value="STAS_dom_sf"/>
</dbReference>
<reference evidence="2" key="1">
    <citation type="submission" date="2021-01" db="EMBL/GenBank/DDBJ databases">
        <title>Whole genome shotgun sequence of Planosporangium flavigriseum NBRC 105377.</title>
        <authorList>
            <person name="Komaki H."/>
            <person name="Tamura T."/>
        </authorList>
    </citation>
    <scope>NUCLEOTIDE SEQUENCE</scope>
    <source>
        <strain evidence="2">NBRC 105377</strain>
    </source>
</reference>
<organism evidence="2 3">
    <name type="scientific">Planosporangium flavigriseum</name>
    <dbReference type="NCBI Taxonomy" id="373681"/>
    <lineage>
        <taxon>Bacteria</taxon>
        <taxon>Bacillati</taxon>
        <taxon>Actinomycetota</taxon>
        <taxon>Actinomycetes</taxon>
        <taxon>Micromonosporales</taxon>
        <taxon>Micromonosporaceae</taxon>
        <taxon>Planosporangium</taxon>
    </lineage>
</organism>